<protein>
    <submittedName>
        <fullName evidence="1">Uncharacterized protein</fullName>
    </submittedName>
</protein>
<organism evidence="1 2">
    <name type="scientific">Lindgomyces ingoldianus</name>
    <dbReference type="NCBI Taxonomy" id="673940"/>
    <lineage>
        <taxon>Eukaryota</taxon>
        <taxon>Fungi</taxon>
        <taxon>Dikarya</taxon>
        <taxon>Ascomycota</taxon>
        <taxon>Pezizomycotina</taxon>
        <taxon>Dothideomycetes</taxon>
        <taxon>Pleosporomycetidae</taxon>
        <taxon>Pleosporales</taxon>
        <taxon>Lindgomycetaceae</taxon>
        <taxon>Lindgomyces</taxon>
    </lineage>
</organism>
<dbReference type="Proteomes" id="UP000799755">
    <property type="component" value="Unassembled WGS sequence"/>
</dbReference>
<name>A0ACB6QRX7_9PLEO</name>
<proteinExistence type="predicted"/>
<gene>
    <name evidence="1" type="ORF">BDR25DRAFT_356007</name>
</gene>
<keyword evidence="2" id="KW-1185">Reference proteome</keyword>
<reference evidence="1" key="1">
    <citation type="journal article" date="2020" name="Stud. Mycol.">
        <title>101 Dothideomycetes genomes: a test case for predicting lifestyles and emergence of pathogens.</title>
        <authorList>
            <person name="Haridas S."/>
            <person name="Albert R."/>
            <person name="Binder M."/>
            <person name="Bloem J."/>
            <person name="Labutti K."/>
            <person name="Salamov A."/>
            <person name="Andreopoulos B."/>
            <person name="Baker S."/>
            <person name="Barry K."/>
            <person name="Bills G."/>
            <person name="Bluhm B."/>
            <person name="Cannon C."/>
            <person name="Castanera R."/>
            <person name="Culley D."/>
            <person name="Daum C."/>
            <person name="Ezra D."/>
            <person name="Gonzalez J."/>
            <person name="Henrissat B."/>
            <person name="Kuo A."/>
            <person name="Liang C."/>
            <person name="Lipzen A."/>
            <person name="Lutzoni F."/>
            <person name="Magnuson J."/>
            <person name="Mondo S."/>
            <person name="Nolan M."/>
            <person name="Ohm R."/>
            <person name="Pangilinan J."/>
            <person name="Park H.-J."/>
            <person name="Ramirez L."/>
            <person name="Alfaro M."/>
            <person name="Sun H."/>
            <person name="Tritt A."/>
            <person name="Yoshinaga Y."/>
            <person name="Zwiers L.-H."/>
            <person name="Turgeon B."/>
            <person name="Goodwin S."/>
            <person name="Spatafora J."/>
            <person name="Crous P."/>
            <person name="Grigoriev I."/>
        </authorList>
    </citation>
    <scope>NUCLEOTIDE SEQUENCE</scope>
    <source>
        <strain evidence="1">ATCC 200398</strain>
    </source>
</reference>
<evidence type="ECO:0000313" key="2">
    <source>
        <dbReference type="Proteomes" id="UP000799755"/>
    </source>
</evidence>
<evidence type="ECO:0000313" key="1">
    <source>
        <dbReference type="EMBL" id="KAF2469749.1"/>
    </source>
</evidence>
<accession>A0ACB6QRX7</accession>
<sequence>MPLKDMVGVMSAPEATLFLGAAISSFQPTCFPIWDKFIEIVYSSLVDRSTEDVGVDSQGSYLCIAEALNWKNPRRVPNYKVTEIIARRLGKDYLRLLKAFETQKKGDIWLVNHVHRWAAQCLMDGSAAAVVTTNFDDCLEKALRNAQANTYTLTNNFHIDSDAIVNRLGETSDKLIIVVSGPEACRFAQTLLPQLGGNISFLFKLHGSCYMPDTCIDTRLQRQQGLPSYAVDILDSLLIKSTFFVVGFSGGDLNDNTDYLRMVHNKREGRLVWLQVDLDKMEPGLQALLKSVPTEEHTSEGLCLLQGSIPGERVKGNENPTDFSNFVATWSGNLGSSWCKLVVLDLIELCHGTESEKVPLSRLGFVDGTRQDWNRVLETELGPLRDQEQYGLAKECSNIATLLQYLFSGDLDEGQRAYISSQVENERSKIRLRHLDLAQTLNTHHPHAQSWVISALYGLLLFCGGQERAASEALSFAQNTAYLVGDLQASDMTKSLLEKLNLRKAPSEYQLPKSKLEDTQRTSSVVAFIPSLDNVSAKANQYGVPPALFLRGLLHRAILFADSIAIPPNVLTNSSVFINELLFSSKDHLNTFYLNFLHPVIPLSEGPGNEKTILSKYRTTVASNYISEKIAESQIQALDAHFESIGIDNSCIFYSSEEITGNYYKYLRRAVLERQDSTKAYLLDRWRSLRSSRLDVFSDTIKTQDEDLAAAMVDTIIGTVNLFVQNLKDQLTRSKLYNLAGLFATVVDHHEAIDKPLKDEIEPEIRNQLISGRMKILHRPWVSGPLCHELFDVPYRGNLPIHLIMKSSSPRSLIFLDEDEISSWRFIASLLDDSKSLRLNDSAVSIGSSAQISALLLGQASEQDLCVTRDALAQVRRKLATQEQLDRQTKDAIAREMRVFATASVDVEDEPIITIPSLDQKTREVLQQFLGQCVFLVRKSEAVDRMYEEPQFTLPGMLALERALDPITTQDMNEIAEVLASEDQDAVTIDLHDAKRYFLSKLPFLLSKDN</sequence>
<dbReference type="EMBL" id="MU003510">
    <property type="protein sequence ID" value="KAF2469749.1"/>
    <property type="molecule type" value="Genomic_DNA"/>
</dbReference>
<comment type="caution">
    <text evidence="1">The sequence shown here is derived from an EMBL/GenBank/DDBJ whole genome shotgun (WGS) entry which is preliminary data.</text>
</comment>